<dbReference type="EMBL" id="CP033614">
    <property type="protein sequence ID" value="AYV54087.1"/>
    <property type="molecule type" value="Genomic_DNA"/>
</dbReference>
<evidence type="ECO:0000256" key="2">
    <source>
        <dbReference type="ARBA" id="ARBA00009046"/>
    </source>
</evidence>
<dbReference type="InterPro" id="IPR050079">
    <property type="entry name" value="DEAD_box_RNA_helicase"/>
</dbReference>
<dbReference type="AlphaFoldDB" id="A0AAD0UQ62"/>
<evidence type="ECO:0000256" key="5">
    <source>
        <dbReference type="ARBA" id="ARBA00022741"/>
    </source>
</evidence>
<evidence type="ECO:0000313" key="13">
    <source>
        <dbReference type="Proteomes" id="UP000276407"/>
    </source>
</evidence>
<reference evidence="12 13" key="1">
    <citation type="submission" date="2018-11" db="EMBL/GenBank/DDBJ databases">
        <title>Complete genome sequence of Leptospira kmetyi isolate LS 001/16 from soil sample associated with a leptospirosis patient in Kelantan.</title>
        <authorList>
            <person name="Muhammad Yusoff F."/>
            <person name="Muhammad Yusoff S."/>
            <person name="Ahmad M.N."/>
            <person name="Yusof N.Y."/>
            <person name="Aziah I."/>
        </authorList>
    </citation>
    <scope>NUCLEOTIDE SEQUENCE [LARGE SCALE GENOMIC DNA]</scope>
    <source>
        <strain evidence="12 13">LS 001/16</strain>
    </source>
</reference>
<keyword evidence="8" id="KW-0067">ATP-binding</keyword>
<evidence type="ECO:0000256" key="3">
    <source>
        <dbReference type="ARBA" id="ARBA00022722"/>
    </source>
</evidence>
<dbReference type="GO" id="GO:0046872">
    <property type="term" value="F:metal ion binding"/>
    <property type="evidence" value="ECO:0007669"/>
    <property type="project" value="UniProtKB-KW"/>
</dbReference>
<evidence type="ECO:0000313" key="12">
    <source>
        <dbReference type="EMBL" id="AYV54087.1"/>
    </source>
</evidence>
<dbReference type="PROSITE" id="PS51643">
    <property type="entry name" value="HD_CAS3"/>
    <property type="match status" value="1"/>
</dbReference>
<dbReference type="Gene3D" id="3.40.50.300">
    <property type="entry name" value="P-loop containing nucleotide triphosphate hydrolases"/>
    <property type="match status" value="2"/>
</dbReference>
<dbReference type="GO" id="GO:0005829">
    <property type="term" value="C:cytosol"/>
    <property type="evidence" value="ECO:0007669"/>
    <property type="project" value="TreeGrafter"/>
</dbReference>
<dbReference type="InterPro" id="IPR027417">
    <property type="entry name" value="P-loop_NTPase"/>
</dbReference>
<dbReference type="InterPro" id="IPR006483">
    <property type="entry name" value="CRISPR-assoc_Cas3_HD"/>
</dbReference>
<dbReference type="SUPFAM" id="SSF52540">
    <property type="entry name" value="P-loop containing nucleoside triphosphate hydrolases"/>
    <property type="match status" value="1"/>
</dbReference>
<evidence type="ECO:0000256" key="9">
    <source>
        <dbReference type="ARBA" id="ARBA00023118"/>
    </source>
</evidence>
<dbReference type="Pfam" id="PF18019">
    <property type="entry name" value="Cas3_HD"/>
    <property type="match status" value="1"/>
</dbReference>
<dbReference type="Pfam" id="PF22590">
    <property type="entry name" value="Cas3-like_C_2"/>
    <property type="match status" value="1"/>
</dbReference>
<dbReference type="InterPro" id="IPR006474">
    <property type="entry name" value="Helicase_Cas3_CRISPR-ass_core"/>
</dbReference>
<dbReference type="PANTHER" id="PTHR47959:SF16">
    <property type="entry name" value="CRISPR-ASSOCIATED NUCLEASE_HELICASE CAS3-RELATED"/>
    <property type="match status" value="1"/>
</dbReference>
<keyword evidence="3" id="KW-0540">Nuclease</keyword>
<dbReference type="GO" id="GO:0051607">
    <property type="term" value="P:defense response to virus"/>
    <property type="evidence" value="ECO:0007669"/>
    <property type="project" value="UniProtKB-KW"/>
</dbReference>
<dbReference type="InterPro" id="IPR014001">
    <property type="entry name" value="Helicase_ATP-bd"/>
</dbReference>
<proteinExistence type="inferred from homology"/>
<accession>A0AAD0UQ62</accession>
<keyword evidence="6" id="KW-0378">Hydrolase</keyword>
<evidence type="ECO:0000259" key="11">
    <source>
        <dbReference type="PROSITE" id="PS51643"/>
    </source>
</evidence>
<evidence type="ECO:0000256" key="6">
    <source>
        <dbReference type="ARBA" id="ARBA00022801"/>
    </source>
</evidence>
<dbReference type="PROSITE" id="PS51192">
    <property type="entry name" value="HELICASE_ATP_BIND_1"/>
    <property type="match status" value="1"/>
</dbReference>
<dbReference type="InterPro" id="IPR054712">
    <property type="entry name" value="Cas3-like_dom"/>
</dbReference>
<dbReference type="CDD" id="cd09641">
    <property type="entry name" value="Cas3''_I"/>
    <property type="match status" value="1"/>
</dbReference>
<gene>
    <name evidence="12" type="primary">cas3</name>
    <name evidence="12" type="ORF">EFP84_00245</name>
</gene>
<evidence type="ECO:0000256" key="8">
    <source>
        <dbReference type="ARBA" id="ARBA00022840"/>
    </source>
</evidence>
<dbReference type="Gene3D" id="1.10.3210.30">
    <property type="match status" value="1"/>
</dbReference>
<dbReference type="NCBIfam" id="TIGR01596">
    <property type="entry name" value="cas3_HD"/>
    <property type="match status" value="1"/>
</dbReference>
<protein>
    <submittedName>
        <fullName evidence="12">CRISPR-associated helicase Cas3</fullName>
    </submittedName>
</protein>
<keyword evidence="5" id="KW-0547">Nucleotide-binding</keyword>
<feature type="domain" description="HD Cas3-type" evidence="11">
    <location>
        <begin position="22"/>
        <end position="244"/>
    </location>
</feature>
<dbReference type="SUPFAM" id="SSF109604">
    <property type="entry name" value="HD-domain/PDEase-like"/>
    <property type="match status" value="1"/>
</dbReference>
<sequence length="782" mass="90366">MRSLHRSQSLIEEKLFAKRTTNDDREISLQEHSLDTEIAAISIFKKESRFLNNWLRFFKVRKEDEEKFLLNLRVACLFHDIGKANEDFQKAVNEITFFHQGIRHEHLSALVLHLPKVSSWLAKNENLDHNIITASVLTHHLKAEENGFYEWGRLRREGIIKISLDHSEIKSILNQVSTTAQLNKIPTLPTEAFNSAKNNTLWDGIIADGKKQARQFHRNLRLDSARKSLLLSIKAALIVSDSVSSGLWREKKNFDAWIEEKLHCSEILPDEILKKIIQPRIETIEKESGKQFQIHNFQSLAATKGSRVLLLAPCGAGKTYAAWEWAKEQSKVNQVSRIIFLYPTRGTATEGFKDYVAAAPESDAILMHGSSKYELEQLRNNPDEKDSQRKNYNVKQEDERLFALGYWSKRFFSATVDQFLSFLQNNYKGICLLPPLTDSLLIIDEIHSFDKKMFESLLSFLEHFNSPVLCMTATLQKERREELIRLGLKAYPDLVDKEFLEDLILLESKPRYNKKLIHSFEEGIEIAKKELENRNRKVLWVVNTIAQAQKLAKLLAAYQPICYHSMFKLADRQSKHKDIVQLFKTTSKNKPVLAITTQVCEMSLDLDADVMITELAPISSLIQRFGRVNRKIDGKPSEFRGKIFIYKPEKALPYEDKDLTAAERFINHLSDKDLSQKDLADSMEQFSPDQPTPQEFSQFVLSDYYATSEEYRDIEEFTEQCVLDSDLHAIEQFLNNKYPIDEFILPAPKKIISKENKPKFLPKYLSVVNGKNYNSQLGLIRT</sequence>
<comment type="similarity">
    <text evidence="1">In the N-terminal section; belongs to the CRISPR-associated nuclease Cas3-HD family.</text>
</comment>
<dbReference type="Proteomes" id="UP000276407">
    <property type="component" value="Chromosome 1"/>
</dbReference>
<name>A0AAD0UQ62_9LEPT</name>
<dbReference type="PANTHER" id="PTHR47959">
    <property type="entry name" value="ATP-DEPENDENT RNA HELICASE RHLE-RELATED"/>
    <property type="match status" value="1"/>
</dbReference>
<dbReference type="SMART" id="SM00487">
    <property type="entry name" value="DEXDc"/>
    <property type="match status" value="1"/>
</dbReference>
<dbReference type="GO" id="GO:0004518">
    <property type="term" value="F:nuclease activity"/>
    <property type="evidence" value="ECO:0007669"/>
    <property type="project" value="UniProtKB-KW"/>
</dbReference>
<dbReference type="GO" id="GO:0003724">
    <property type="term" value="F:RNA helicase activity"/>
    <property type="evidence" value="ECO:0007669"/>
    <property type="project" value="TreeGrafter"/>
</dbReference>
<keyword evidence="7" id="KW-0347">Helicase</keyword>
<evidence type="ECO:0000256" key="4">
    <source>
        <dbReference type="ARBA" id="ARBA00022723"/>
    </source>
</evidence>
<evidence type="ECO:0000259" key="10">
    <source>
        <dbReference type="PROSITE" id="PS51192"/>
    </source>
</evidence>
<dbReference type="GO" id="GO:0016787">
    <property type="term" value="F:hydrolase activity"/>
    <property type="evidence" value="ECO:0007669"/>
    <property type="project" value="UniProtKB-KW"/>
</dbReference>
<keyword evidence="9" id="KW-0051">Antiviral defense</keyword>
<organism evidence="12 13">
    <name type="scientific">Leptospira kmetyi</name>
    <dbReference type="NCBI Taxonomy" id="408139"/>
    <lineage>
        <taxon>Bacteria</taxon>
        <taxon>Pseudomonadati</taxon>
        <taxon>Spirochaetota</taxon>
        <taxon>Spirochaetia</taxon>
        <taxon>Leptospirales</taxon>
        <taxon>Leptospiraceae</taxon>
        <taxon>Leptospira</taxon>
    </lineage>
</organism>
<dbReference type="GO" id="GO:0005524">
    <property type="term" value="F:ATP binding"/>
    <property type="evidence" value="ECO:0007669"/>
    <property type="project" value="UniProtKB-KW"/>
</dbReference>
<evidence type="ECO:0000256" key="7">
    <source>
        <dbReference type="ARBA" id="ARBA00022806"/>
    </source>
</evidence>
<evidence type="ECO:0000256" key="1">
    <source>
        <dbReference type="ARBA" id="ARBA00006847"/>
    </source>
</evidence>
<dbReference type="Pfam" id="PF00270">
    <property type="entry name" value="DEAD"/>
    <property type="match status" value="1"/>
</dbReference>
<dbReference type="InterPro" id="IPR011545">
    <property type="entry name" value="DEAD/DEAH_box_helicase_dom"/>
</dbReference>
<comment type="similarity">
    <text evidence="2">In the central section; belongs to the CRISPR-associated helicase Cas3 family.</text>
</comment>
<dbReference type="NCBIfam" id="TIGR01587">
    <property type="entry name" value="cas3_core"/>
    <property type="match status" value="1"/>
</dbReference>
<keyword evidence="4" id="KW-0479">Metal-binding</keyword>
<dbReference type="GO" id="GO:0003676">
    <property type="term" value="F:nucleic acid binding"/>
    <property type="evidence" value="ECO:0007669"/>
    <property type="project" value="InterPro"/>
</dbReference>
<dbReference type="InterPro" id="IPR038257">
    <property type="entry name" value="CRISPR-assoc_Cas3_HD_sf"/>
</dbReference>
<dbReference type="KEGG" id="lkm:EFP84_00245"/>
<feature type="domain" description="Helicase ATP-binding" evidence="10">
    <location>
        <begin position="299"/>
        <end position="493"/>
    </location>
</feature>